<dbReference type="Proteomes" id="UP000320722">
    <property type="component" value="Chromosome"/>
</dbReference>
<gene>
    <name evidence="2" type="ORF">V6x_54210</name>
</gene>
<name>A0A517WK92_9PLAN</name>
<organism evidence="2 3">
    <name type="scientific">Gimesia chilikensis</name>
    <dbReference type="NCBI Taxonomy" id="2605989"/>
    <lineage>
        <taxon>Bacteria</taxon>
        <taxon>Pseudomonadati</taxon>
        <taxon>Planctomycetota</taxon>
        <taxon>Planctomycetia</taxon>
        <taxon>Planctomycetales</taxon>
        <taxon>Planctomycetaceae</taxon>
        <taxon>Gimesia</taxon>
    </lineage>
</organism>
<evidence type="ECO:0000313" key="2">
    <source>
        <dbReference type="EMBL" id="QDU05680.1"/>
    </source>
</evidence>
<sequence length="84" mass="9270">MTKDTHPKLTTFFVLLLIGGILATPLVYARLYYKNAHSPLAPELLAEHIAFAQKVETLSNWCSVIGLIGIIGLLILSHINSKKK</sequence>
<dbReference type="AlphaFoldDB" id="A0A517WK92"/>
<feature type="transmembrane region" description="Helical" evidence="1">
    <location>
        <begin position="12"/>
        <end position="33"/>
    </location>
</feature>
<dbReference type="EMBL" id="CP036347">
    <property type="protein sequence ID" value="QDU05680.1"/>
    <property type="molecule type" value="Genomic_DNA"/>
</dbReference>
<dbReference type="RefSeq" id="WP_145044175.1">
    <property type="nucleotide sequence ID" value="NZ_CP036347.1"/>
</dbReference>
<evidence type="ECO:0000313" key="3">
    <source>
        <dbReference type="Proteomes" id="UP000320722"/>
    </source>
</evidence>
<accession>A0A517WK92</accession>
<proteinExistence type="predicted"/>
<keyword evidence="1" id="KW-1133">Transmembrane helix</keyword>
<keyword evidence="1" id="KW-0472">Membrane</keyword>
<evidence type="ECO:0000256" key="1">
    <source>
        <dbReference type="SAM" id="Phobius"/>
    </source>
</evidence>
<protein>
    <submittedName>
        <fullName evidence="2">Uncharacterized protein</fullName>
    </submittedName>
</protein>
<keyword evidence="1" id="KW-0812">Transmembrane</keyword>
<feature type="transmembrane region" description="Helical" evidence="1">
    <location>
        <begin position="58"/>
        <end position="79"/>
    </location>
</feature>
<reference evidence="2 3" key="1">
    <citation type="submission" date="2019-02" db="EMBL/GenBank/DDBJ databases">
        <title>Deep-cultivation of Planctomycetes and their phenomic and genomic characterization uncovers novel biology.</title>
        <authorList>
            <person name="Wiegand S."/>
            <person name="Jogler M."/>
            <person name="Boedeker C."/>
            <person name="Pinto D."/>
            <person name="Vollmers J."/>
            <person name="Rivas-Marin E."/>
            <person name="Kohn T."/>
            <person name="Peeters S.H."/>
            <person name="Heuer A."/>
            <person name="Rast P."/>
            <person name="Oberbeckmann S."/>
            <person name="Bunk B."/>
            <person name="Jeske O."/>
            <person name="Meyerdierks A."/>
            <person name="Storesund J.E."/>
            <person name="Kallscheuer N."/>
            <person name="Luecker S."/>
            <person name="Lage O.M."/>
            <person name="Pohl T."/>
            <person name="Merkel B.J."/>
            <person name="Hornburger P."/>
            <person name="Mueller R.-W."/>
            <person name="Bruemmer F."/>
            <person name="Labrenz M."/>
            <person name="Spormann A.M."/>
            <person name="Op den Camp H."/>
            <person name="Overmann J."/>
            <person name="Amann R."/>
            <person name="Jetten M.S.M."/>
            <person name="Mascher T."/>
            <person name="Medema M.H."/>
            <person name="Devos D.P."/>
            <person name="Kaster A.-K."/>
            <person name="Ovreas L."/>
            <person name="Rohde M."/>
            <person name="Galperin M.Y."/>
            <person name="Jogler C."/>
        </authorList>
    </citation>
    <scope>NUCLEOTIDE SEQUENCE [LARGE SCALE GENOMIC DNA]</scope>
    <source>
        <strain evidence="2 3">V6</strain>
    </source>
</reference>